<dbReference type="PANTHER" id="PTHR24074">
    <property type="entry name" value="CO-CHAPERONE PROTEIN DJLA"/>
    <property type="match status" value="1"/>
</dbReference>
<sequence>MSDPYKVLGVSPNATDEEIKSAYRELARKYHPDHYVNNPLGDLAAEKMKEINEAYDQIQASRKAGHQSGGYNTGYGAGYGGSGRFADVRQMIQRGRLGEAEEILEGTPTDTRDAEWYFLKGSVFYSRGWLDQAYSYFNRAVAMNPGNPEYRAALNQMGSQRATGYSQSAPGGYRTNQNAGGCSSCDMCSGLICADCCCECMGGDLISCC</sequence>
<evidence type="ECO:0000313" key="4">
    <source>
        <dbReference type="EMBL" id="MBC8571136.1"/>
    </source>
</evidence>
<organism evidence="4 5">
    <name type="scientific">Zongyangia hominis</name>
    <dbReference type="NCBI Taxonomy" id="2763677"/>
    <lineage>
        <taxon>Bacteria</taxon>
        <taxon>Bacillati</taxon>
        <taxon>Bacillota</taxon>
        <taxon>Clostridia</taxon>
        <taxon>Eubacteriales</taxon>
        <taxon>Oscillospiraceae</taxon>
        <taxon>Zongyangia</taxon>
    </lineage>
</organism>
<dbReference type="PRINTS" id="PR00625">
    <property type="entry name" value="JDOMAIN"/>
</dbReference>
<dbReference type="AlphaFoldDB" id="A0A926EFZ5"/>
<dbReference type="EMBL" id="JACRTC010000007">
    <property type="protein sequence ID" value="MBC8571136.1"/>
    <property type="molecule type" value="Genomic_DNA"/>
</dbReference>
<evidence type="ECO:0000256" key="1">
    <source>
        <dbReference type="ARBA" id="ARBA00022705"/>
    </source>
</evidence>
<dbReference type="Pfam" id="PF00226">
    <property type="entry name" value="DnaJ"/>
    <property type="match status" value="1"/>
</dbReference>
<dbReference type="RefSeq" id="WP_262398227.1">
    <property type="nucleotide sequence ID" value="NZ_JACRTC010000007.1"/>
</dbReference>
<dbReference type="InterPro" id="IPR019734">
    <property type="entry name" value="TPR_rpt"/>
</dbReference>
<dbReference type="Gene3D" id="1.25.40.10">
    <property type="entry name" value="Tetratricopeptide repeat domain"/>
    <property type="match status" value="1"/>
</dbReference>
<dbReference type="CDD" id="cd06257">
    <property type="entry name" value="DnaJ"/>
    <property type="match status" value="1"/>
</dbReference>
<dbReference type="InterPro" id="IPR036869">
    <property type="entry name" value="J_dom_sf"/>
</dbReference>
<gene>
    <name evidence="4" type="ORF">H8709_09905</name>
</gene>
<evidence type="ECO:0000313" key="5">
    <source>
        <dbReference type="Proteomes" id="UP000660861"/>
    </source>
</evidence>
<dbReference type="InterPro" id="IPR001623">
    <property type="entry name" value="DnaJ_domain"/>
</dbReference>
<dbReference type="GO" id="GO:0006260">
    <property type="term" value="P:DNA replication"/>
    <property type="evidence" value="ECO:0007669"/>
    <property type="project" value="UniProtKB-KW"/>
</dbReference>
<keyword evidence="5" id="KW-1185">Reference proteome</keyword>
<comment type="caution">
    <text evidence="4">The sequence shown here is derived from an EMBL/GenBank/DDBJ whole genome shotgun (WGS) entry which is preliminary data.</text>
</comment>
<dbReference type="SMART" id="SM00271">
    <property type="entry name" value="DnaJ"/>
    <property type="match status" value="1"/>
</dbReference>
<proteinExistence type="predicted"/>
<dbReference type="PROSITE" id="PS50005">
    <property type="entry name" value="TPR"/>
    <property type="match status" value="1"/>
</dbReference>
<dbReference type="SUPFAM" id="SSF46565">
    <property type="entry name" value="Chaperone J-domain"/>
    <property type="match status" value="1"/>
</dbReference>
<evidence type="ECO:0000259" key="3">
    <source>
        <dbReference type="PROSITE" id="PS50076"/>
    </source>
</evidence>
<feature type="repeat" description="TPR" evidence="2">
    <location>
        <begin position="114"/>
        <end position="147"/>
    </location>
</feature>
<name>A0A926EFZ5_9FIRM</name>
<keyword evidence="1" id="KW-0235">DNA replication</keyword>
<reference evidence="4" key="1">
    <citation type="submission" date="2020-08" db="EMBL/GenBank/DDBJ databases">
        <title>Genome public.</title>
        <authorList>
            <person name="Liu C."/>
            <person name="Sun Q."/>
        </authorList>
    </citation>
    <scope>NUCLEOTIDE SEQUENCE</scope>
    <source>
        <strain evidence="4">NSJ-54</strain>
    </source>
</reference>
<dbReference type="InterPro" id="IPR011990">
    <property type="entry name" value="TPR-like_helical_dom_sf"/>
</dbReference>
<dbReference type="SUPFAM" id="SSF48452">
    <property type="entry name" value="TPR-like"/>
    <property type="match status" value="1"/>
</dbReference>
<accession>A0A926EFZ5</accession>
<dbReference type="InterPro" id="IPR050817">
    <property type="entry name" value="DjlA_DnaK_co-chaperone"/>
</dbReference>
<dbReference type="Gene3D" id="1.10.287.110">
    <property type="entry name" value="DnaJ domain"/>
    <property type="match status" value="1"/>
</dbReference>
<evidence type="ECO:0000256" key="2">
    <source>
        <dbReference type="PROSITE-ProRule" id="PRU00339"/>
    </source>
</evidence>
<protein>
    <submittedName>
        <fullName evidence="4">J domain-containing protein</fullName>
    </submittedName>
</protein>
<feature type="domain" description="J" evidence="3">
    <location>
        <begin position="3"/>
        <end position="63"/>
    </location>
</feature>
<keyword evidence="2" id="KW-0802">TPR repeat</keyword>
<dbReference type="Proteomes" id="UP000660861">
    <property type="component" value="Unassembled WGS sequence"/>
</dbReference>
<dbReference type="PROSITE" id="PS50076">
    <property type="entry name" value="DNAJ_2"/>
    <property type="match status" value="1"/>
</dbReference>